<evidence type="ECO:0000256" key="7">
    <source>
        <dbReference type="ARBA" id="ARBA00023163"/>
    </source>
</evidence>
<comment type="function">
    <text evidence="1">Sequence-specific transcription factor which is part of a developmental regulatory system that provides cells with specific positional identities on the anterior-posterior axis.</text>
</comment>
<dbReference type="PRINTS" id="PR00024">
    <property type="entry name" value="HOMEOBOX"/>
</dbReference>
<evidence type="ECO:0000313" key="15">
    <source>
        <dbReference type="EMBL" id="MBZ3876073.1"/>
    </source>
</evidence>
<keyword evidence="3" id="KW-0217">Developmental protein</keyword>
<feature type="domain" description="Homeobox" evidence="14">
    <location>
        <begin position="167"/>
        <end position="227"/>
    </location>
</feature>
<dbReference type="PANTHER" id="PTHR45664">
    <property type="entry name" value="PROTEIN ZERKNUELLT 1-RELATED"/>
    <property type="match status" value="1"/>
</dbReference>
<evidence type="ECO:0000256" key="9">
    <source>
        <dbReference type="ARBA" id="ARBA00038135"/>
    </source>
</evidence>
<keyword evidence="4" id="KW-0805">Transcription regulation</keyword>
<name>A0AA41STQ9_SCICA</name>
<keyword evidence="7" id="KW-0804">Transcription</keyword>
<organism evidence="15 16">
    <name type="scientific">Sciurus carolinensis</name>
    <name type="common">Eastern gray squirrel</name>
    <dbReference type="NCBI Taxonomy" id="30640"/>
    <lineage>
        <taxon>Eukaryota</taxon>
        <taxon>Metazoa</taxon>
        <taxon>Chordata</taxon>
        <taxon>Craniata</taxon>
        <taxon>Vertebrata</taxon>
        <taxon>Euteleostomi</taxon>
        <taxon>Mammalia</taxon>
        <taxon>Eutheria</taxon>
        <taxon>Euarchontoglires</taxon>
        <taxon>Glires</taxon>
        <taxon>Rodentia</taxon>
        <taxon>Sciuromorpha</taxon>
        <taxon>Sciuridae</taxon>
        <taxon>Sciurinae</taxon>
        <taxon>Sciurini</taxon>
        <taxon>Sciurus</taxon>
    </lineage>
</organism>
<dbReference type="PROSITE" id="PS00027">
    <property type="entry name" value="HOMEOBOX_1"/>
    <property type="match status" value="1"/>
</dbReference>
<dbReference type="AlphaFoldDB" id="A0AA41STQ9"/>
<evidence type="ECO:0000256" key="12">
    <source>
        <dbReference type="RuleBase" id="RU000682"/>
    </source>
</evidence>
<keyword evidence="16" id="KW-1185">Reference proteome</keyword>
<evidence type="ECO:0000256" key="4">
    <source>
        <dbReference type="ARBA" id="ARBA00023015"/>
    </source>
</evidence>
<dbReference type="InterPro" id="IPR001827">
    <property type="entry name" value="Homeobox_Antennapedia_CS"/>
</dbReference>
<keyword evidence="6 11" id="KW-0371">Homeobox</keyword>
<accession>A0AA41STQ9</accession>
<keyword evidence="8 11" id="KW-0539">Nucleus</keyword>
<dbReference type="Pfam" id="PF00046">
    <property type="entry name" value="Homeodomain"/>
    <property type="match status" value="1"/>
</dbReference>
<dbReference type="FunFam" id="1.10.10.60:FF:000145">
    <property type="entry name" value="homeobox protein Hox-A2"/>
    <property type="match status" value="1"/>
</dbReference>
<evidence type="ECO:0000256" key="1">
    <source>
        <dbReference type="ARBA" id="ARBA00003263"/>
    </source>
</evidence>
<dbReference type="InterPro" id="IPR009057">
    <property type="entry name" value="Homeodomain-like_sf"/>
</dbReference>
<evidence type="ECO:0000256" key="2">
    <source>
        <dbReference type="ARBA" id="ARBA00004123"/>
    </source>
</evidence>
<dbReference type="GO" id="GO:0000981">
    <property type="term" value="F:DNA-binding transcription factor activity, RNA polymerase II-specific"/>
    <property type="evidence" value="ECO:0007669"/>
    <property type="project" value="InterPro"/>
</dbReference>
<protein>
    <recommendedName>
        <fullName evidence="10">Homeobox protein Hox-A2</fullName>
    </recommendedName>
</protein>
<evidence type="ECO:0000256" key="3">
    <source>
        <dbReference type="ARBA" id="ARBA00022473"/>
    </source>
</evidence>
<dbReference type="SMART" id="SM00389">
    <property type="entry name" value="HOX"/>
    <property type="match status" value="1"/>
</dbReference>
<evidence type="ECO:0000256" key="11">
    <source>
        <dbReference type="PROSITE-ProRule" id="PRU00108"/>
    </source>
</evidence>
<keyword evidence="5 11" id="KW-0238">DNA-binding</keyword>
<feature type="compositionally biased region" description="Pro residues" evidence="13">
    <location>
        <begin position="138"/>
        <end position="147"/>
    </location>
</feature>
<comment type="similarity">
    <text evidence="9">Belongs to the Antp homeobox family. Proboscipedia subfamily.</text>
</comment>
<dbReference type="Proteomes" id="UP001166674">
    <property type="component" value="Unassembled WGS sequence"/>
</dbReference>
<dbReference type="InterPro" id="IPR017970">
    <property type="entry name" value="Homeobox_CS"/>
</dbReference>
<dbReference type="SUPFAM" id="SSF46689">
    <property type="entry name" value="Homeodomain-like"/>
    <property type="match status" value="1"/>
</dbReference>
<evidence type="ECO:0000256" key="13">
    <source>
        <dbReference type="SAM" id="MobiDB-lite"/>
    </source>
</evidence>
<feature type="region of interest" description="Disordered" evidence="13">
    <location>
        <begin position="224"/>
        <end position="255"/>
    </location>
</feature>
<evidence type="ECO:0000256" key="8">
    <source>
        <dbReference type="ARBA" id="ARBA00023242"/>
    </source>
</evidence>
<comment type="subcellular location">
    <subcellularLocation>
        <location evidence="2 11 12">Nucleus</location>
    </subcellularLocation>
</comment>
<feature type="region of interest" description="Disordered" evidence="13">
    <location>
        <begin position="120"/>
        <end position="170"/>
    </location>
</feature>
<dbReference type="PANTHER" id="PTHR45664:SF3">
    <property type="entry name" value="HOMEOBOX PROTEIN HOX-A2"/>
    <property type="match status" value="1"/>
</dbReference>
<sequence length="402" mass="43699">MNYEFEREIGFINSQPSLAECLTSFPPVADTFQSSSIKTSTLSHSTLIPPPFEQTIPSLNPGSHPRHGAGGRPKPSPAGSRGSPVPAGALQPPEYPWMKEKKAAKKTALPPAAAAAATTTGPACLSHKGQSRDLAPGPRDPVTPPGCPESGYGGGEQSLEIADGSGGGSRRLRTAYTNTQLLELEKEFHFNKYLCRPRRVEIAALLDLTERQVKVWFQNRRMKHKRQTQCKENQNSEGKFKSLEDSEKVEEDEEEKSLFEQALSVSGALLEREGYTFQQNALSQQQAPNGHNGDSQSFPVSPLTSNEKNLKHFQHQSPTVPNCLSTMGQNCGAGLNNDSPEALEVPSLQDFNVFSTDSCLQLSDAVSPSLPGSLDSPVDISADSFDFFTDTLTTIDLQHLNY</sequence>
<dbReference type="InterPro" id="IPR020479">
    <property type="entry name" value="HD_metazoa"/>
</dbReference>
<dbReference type="GO" id="GO:0005634">
    <property type="term" value="C:nucleus"/>
    <property type="evidence" value="ECO:0007669"/>
    <property type="project" value="UniProtKB-SubCell"/>
</dbReference>
<evidence type="ECO:0000256" key="5">
    <source>
        <dbReference type="ARBA" id="ARBA00023125"/>
    </source>
</evidence>
<evidence type="ECO:0000259" key="14">
    <source>
        <dbReference type="PROSITE" id="PS50071"/>
    </source>
</evidence>
<dbReference type="GO" id="GO:0000978">
    <property type="term" value="F:RNA polymerase II cis-regulatory region sequence-specific DNA binding"/>
    <property type="evidence" value="ECO:0007669"/>
    <property type="project" value="TreeGrafter"/>
</dbReference>
<comment type="caution">
    <text evidence="15">The sequence shown here is derived from an EMBL/GenBank/DDBJ whole genome shotgun (WGS) entry which is preliminary data.</text>
</comment>
<feature type="region of interest" description="Disordered" evidence="13">
    <location>
        <begin position="283"/>
        <end position="305"/>
    </location>
</feature>
<evidence type="ECO:0000256" key="10">
    <source>
        <dbReference type="ARBA" id="ARBA00040119"/>
    </source>
</evidence>
<reference evidence="15" key="1">
    <citation type="submission" date="2020-03" db="EMBL/GenBank/DDBJ databases">
        <title>Studies in the Genomics of Life Span.</title>
        <authorList>
            <person name="Glass D."/>
        </authorList>
    </citation>
    <scope>NUCLEOTIDE SEQUENCE</scope>
    <source>
        <strain evidence="15">SUZIE</strain>
        <tissue evidence="15">Muscle</tissue>
    </source>
</reference>
<evidence type="ECO:0000313" key="16">
    <source>
        <dbReference type="Proteomes" id="UP001166674"/>
    </source>
</evidence>
<evidence type="ECO:0000256" key="6">
    <source>
        <dbReference type="ARBA" id="ARBA00023155"/>
    </source>
</evidence>
<dbReference type="CDD" id="cd00086">
    <property type="entry name" value="homeodomain"/>
    <property type="match status" value="1"/>
</dbReference>
<dbReference type="EMBL" id="JAATJV010264800">
    <property type="protein sequence ID" value="MBZ3876073.1"/>
    <property type="molecule type" value="Genomic_DNA"/>
</dbReference>
<dbReference type="PROSITE" id="PS00032">
    <property type="entry name" value="ANTENNAPEDIA"/>
    <property type="match status" value="1"/>
</dbReference>
<feature type="DNA-binding region" description="Homeobox" evidence="11">
    <location>
        <begin position="169"/>
        <end position="228"/>
    </location>
</feature>
<dbReference type="InterPro" id="IPR001356">
    <property type="entry name" value="HD"/>
</dbReference>
<dbReference type="Gene3D" id="1.10.10.60">
    <property type="entry name" value="Homeodomain-like"/>
    <property type="match status" value="1"/>
</dbReference>
<dbReference type="PROSITE" id="PS50071">
    <property type="entry name" value="HOMEOBOX_2"/>
    <property type="match status" value="1"/>
</dbReference>
<proteinExistence type="inferred from homology"/>
<feature type="compositionally biased region" description="Low complexity" evidence="13">
    <location>
        <begin position="37"/>
        <end position="47"/>
    </location>
</feature>
<feature type="region of interest" description="Disordered" evidence="13">
    <location>
        <begin position="37"/>
        <end position="93"/>
    </location>
</feature>
<gene>
    <name evidence="15" type="ORF">SUZIE_136115</name>
</gene>